<dbReference type="PANTHER" id="PTHR47755">
    <property type="entry name" value="CELL DIVISION PROTEIN FTSX"/>
    <property type="match status" value="1"/>
</dbReference>
<feature type="transmembrane region" description="Helical" evidence="11">
    <location>
        <begin position="218"/>
        <end position="238"/>
    </location>
</feature>
<dbReference type="InterPro" id="IPR003838">
    <property type="entry name" value="ABC3_permease_C"/>
</dbReference>
<keyword evidence="9 10" id="KW-0131">Cell cycle</keyword>
<evidence type="ECO:0000313" key="14">
    <source>
        <dbReference type="EMBL" id="HED11774.1"/>
    </source>
</evidence>
<feature type="transmembrane region" description="Helical" evidence="11">
    <location>
        <begin position="166"/>
        <end position="188"/>
    </location>
</feature>
<reference evidence="14" key="1">
    <citation type="journal article" date="2020" name="mSystems">
        <title>Genome- and Community-Level Interaction Insights into Carbon Utilization and Element Cycling Functions of Hydrothermarchaeota in Hydrothermal Sediment.</title>
        <authorList>
            <person name="Zhou Z."/>
            <person name="Liu Y."/>
            <person name="Xu W."/>
            <person name="Pan J."/>
            <person name="Luo Z.H."/>
            <person name="Li M."/>
        </authorList>
    </citation>
    <scope>NUCLEOTIDE SEQUENCE [LARGE SCALE GENOMIC DNA]</scope>
    <source>
        <strain evidence="14">HyVt-456</strain>
    </source>
</reference>
<dbReference type="EMBL" id="DRLD01000390">
    <property type="protein sequence ID" value="HED11774.1"/>
    <property type="molecule type" value="Genomic_DNA"/>
</dbReference>
<evidence type="ECO:0000256" key="2">
    <source>
        <dbReference type="ARBA" id="ARBA00007379"/>
    </source>
</evidence>
<evidence type="ECO:0000256" key="8">
    <source>
        <dbReference type="ARBA" id="ARBA00023136"/>
    </source>
</evidence>
<dbReference type="Pfam" id="PF02687">
    <property type="entry name" value="FtsX"/>
    <property type="match status" value="1"/>
</dbReference>
<evidence type="ECO:0000256" key="1">
    <source>
        <dbReference type="ARBA" id="ARBA00004651"/>
    </source>
</evidence>
<organism evidence="14">
    <name type="scientific">Caldithrix abyssi</name>
    <dbReference type="NCBI Taxonomy" id="187145"/>
    <lineage>
        <taxon>Bacteria</taxon>
        <taxon>Pseudomonadati</taxon>
        <taxon>Calditrichota</taxon>
        <taxon>Calditrichia</taxon>
        <taxon>Calditrichales</taxon>
        <taxon>Calditrichaceae</taxon>
        <taxon>Caldithrix</taxon>
    </lineage>
</organism>
<comment type="caution">
    <text evidence="14">The sequence shown here is derived from an EMBL/GenBank/DDBJ whole genome shotgun (WGS) entry which is preliminary data.</text>
</comment>
<name>A0A7V1M1X6_CALAY</name>
<evidence type="ECO:0000256" key="11">
    <source>
        <dbReference type="SAM" id="Phobius"/>
    </source>
</evidence>
<dbReference type="AlphaFoldDB" id="A0A7V1M1X6"/>
<evidence type="ECO:0000259" key="13">
    <source>
        <dbReference type="Pfam" id="PF18075"/>
    </source>
</evidence>
<evidence type="ECO:0000256" key="10">
    <source>
        <dbReference type="PIRNR" id="PIRNR003097"/>
    </source>
</evidence>
<protein>
    <recommendedName>
        <fullName evidence="3 10">Cell division protein FtsX</fullName>
    </recommendedName>
</protein>
<proteinExistence type="inferred from homology"/>
<accession>A0A7V1M1X6</accession>
<dbReference type="GO" id="GO:0005886">
    <property type="term" value="C:plasma membrane"/>
    <property type="evidence" value="ECO:0007669"/>
    <property type="project" value="UniProtKB-SubCell"/>
</dbReference>
<gene>
    <name evidence="14" type="ORF">ENJ10_13865</name>
</gene>
<evidence type="ECO:0000256" key="6">
    <source>
        <dbReference type="ARBA" id="ARBA00022692"/>
    </source>
</evidence>
<feature type="transmembrane region" description="Helical" evidence="11">
    <location>
        <begin position="21"/>
        <end position="43"/>
    </location>
</feature>
<dbReference type="PIRSF" id="PIRSF003097">
    <property type="entry name" value="FtsX"/>
    <property type="match status" value="1"/>
</dbReference>
<keyword evidence="4 10" id="KW-1003">Cell membrane</keyword>
<evidence type="ECO:0000256" key="3">
    <source>
        <dbReference type="ARBA" id="ARBA00021907"/>
    </source>
</evidence>
<dbReference type="PANTHER" id="PTHR47755:SF1">
    <property type="entry name" value="CELL DIVISION PROTEIN FTSX"/>
    <property type="match status" value="1"/>
</dbReference>
<comment type="similarity">
    <text evidence="2 10">Belongs to the ABC-4 integral membrane protein family. FtsX subfamily.</text>
</comment>
<sequence length="285" mass="32667">MSFWFTIREGFKGFSRARLSTTLTIISIFFSHYMIALFLMASYNFEHWVDDFRSRVELEVFLEPGTTDNEAQQLRRQMMDYKEVEKSRYISKDEAAARFEKEFGRSVFDVLQSNPLPTSIVLNLKPPYRRAAALEKLTKKLEALSFVDEVVYPRRVITLLDRYMKVVYLAGALVLLLLLLITFVLIYNTIRLTIFARRDIIEIMQLVGAKRNFIKRPFIIEGLLQGVIGASLSMAAAWGSLHLAQTYILSSLAFKPLYLLPVLLSGLVIGYISAGFSVAKHLKEI</sequence>
<dbReference type="Proteomes" id="UP000886005">
    <property type="component" value="Unassembled WGS sequence"/>
</dbReference>
<dbReference type="InterPro" id="IPR040690">
    <property type="entry name" value="FtsX_ECD"/>
</dbReference>
<comment type="subcellular location">
    <subcellularLocation>
        <location evidence="1">Cell membrane</location>
        <topology evidence="1">Multi-pass membrane protein</topology>
    </subcellularLocation>
</comment>
<keyword evidence="6 11" id="KW-0812">Transmembrane</keyword>
<feature type="domain" description="FtsX extracellular" evidence="13">
    <location>
        <begin position="56"/>
        <end position="150"/>
    </location>
</feature>
<feature type="domain" description="ABC3 transporter permease C-terminal" evidence="12">
    <location>
        <begin position="173"/>
        <end position="280"/>
    </location>
</feature>
<dbReference type="InterPro" id="IPR004513">
    <property type="entry name" value="FtsX"/>
</dbReference>
<keyword evidence="8 10" id="KW-0472">Membrane</keyword>
<keyword evidence="7 11" id="KW-1133">Transmembrane helix</keyword>
<feature type="transmembrane region" description="Helical" evidence="11">
    <location>
        <begin position="258"/>
        <end position="279"/>
    </location>
</feature>
<keyword evidence="5 10" id="KW-0132">Cell division</keyword>
<evidence type="ECO:0000259" key="12">
    <source>
        <dbReference type="Pfam" id="PF02687"/>
    </source>
</evidence>
<dbReference type="Pfam" id="PF18075">
    <property type="entry name" value="FtsX_ECD"/>
    <property type="match status" value="1"/>
</dbReference>
<evidence type="ECO:0000256" key="9">
    <source>
        <dbReference type="ARBA" id="ARBA00023306"/>
    </source>
</evidence>
<evidence type="ECO:0000256" key="4">
    <source>
        <dbReference type="ARBA" id="ARBA00022475"/>
    </source>
</evidence>
<dbReference type="GO" id="GO:0051301">
    <property type="term" value="P:cell division"/>
    <property type="evidence" value="ECO:0007669"/>
    <property type="project" value="UniProtKB-KW"/>
</dbReference>
<evidence type="ECO:0000256" key="7">
    <source>
        <dbReference type="ARBA" id="ARBA00022989"/>
    </source>
</evidence>
<dbReference type="Gene3D" id="3.30.70.3040">
    <property type="match status" value="1"/>
</dbReference>
<evidence type="ECO:0000256" key="5">
    <source>
        <dbReference type="ARBA" id="ARBA00022618"/>
    </source>
</evidence>